<reference evidence="1 2" key="1">
    <citation type="journal article" date="2018" name="Nat. Biotechnol.">
        <title>A standardized bacterial taxonomy based on genome phylogeny substantially revises the tree of life.</title>
        <authorList>
            <person name="Parks D.H."/>
            <person name="Chuvochina M."/>
            <person name="Waite D.W."/>
            <person name="Rinke C."/>
            <person name="Skarshewski A."/>
            <person name="Chaumeil P.A."/>
            <person name="Hugenholtz P."/>
        </authorList>
    </citation>
    <scope>NUCLEOTIDE SEQUENCE [LARGE SCALE GENOMIC DNA]</scope>
    <source>
        <strain evidence="1">UBA9881</strain>
    </source>
</reference>
<organism evidence="1 2">
    <name type="scientific">Thalassospira lucentensis</name>
    <dbReference type="NCBI Taxonomy" id="168935"/>
    <lineage>
        <taxon>Bacteria</taxon>
        <taxon>Pseudomonadati</taxon>
        <taxon>Pseudomonadota</taxon>
        <taxon>Alphaproteobacteria</taxon>
        <taxon>Rhodospirillales</taxon>
        <taxon>Thalassospiraceae</taxon>
        <taxon>Thalassospira</taxon>
    </lineage>
</organism>
<protein>
    <submittedName>
        <fullName evidence="1">Uncharacterized protein</fullName>
    </submittedName>
</protein>
<sequence>MNRFRPLGEERAATIHHYEKSRELYDMSWKKKVGATGAENMLKKRAQKKGDSPLFRGLG</sequence>
<evidence type="ECO:0000313" key="1">
    <source>
        <dbReference type="EMBL" id="HCW66375.1"/>
    </source>
</evidence>
<accession>A0A3D5N4M4</accession>
<dbReference type="Proteomes" id="UP000264179">
    <property type="component" value="Unassembled WGS sequence"/>
</dbReference>
<evidence type="ECO:0000313" key="2">
    <source>
        <dbReference type="Proteomes" id="UP000264179"/>
    </source>
</evidence>
<name>A0A3D5N4M4_9PROT</name>
<comment type="caution">
    <text evidence="1">The sequence shown here is derived from an EMBL/GenBank/DDBJ whole genome shotgun (WGS) entry which is preliminary data.</text>
</comment>
<dbReference type="AlphaFoldDB" id="A0A3D5N4M4"/>
<dbReference type="EMBL" id="DPOP01000036">
    <property type="protein sequence ID" value="HCW66375.1"/>
    <property type="molecule type" value="Genomic_DNA"/>
</dbReference>
<gene>
    <name evidence="1" type="ORF">DHR80_04010</name>
</gene>
<proteinExistence type="predicted"/>